<dbReference type="EMBL" id="JASPKY010000918">
    <property type="protein sequence ID" value="KAK9680254.1"/>
    <property type="molecule type" value="Genomic_DNA"/>
</dbReference>
<feature type="transmembrane region" description="Helical" evidence="1">
    <location>
        <begin position="66"/>
        <end position="87"/>
    </location>
</feature>
<protein>
    <recommendedName>
        <fullName evidence="1">Pecanex-like protein</fullName>
    </recommendedName>
</protein>
<feature type="compositionally biased region" description="Basic and acidic residues" evidence="2">
    <location>
        <begin position="707"/>
        <end position="722"/>
    </location>
</feature>
<evidence type="ECO:0000256" key="2">
    <source>
        <dbReference type="SAM" id="MobiDB-lite"/>
    </source>
</evidence>
<keyword evidence="4" id="KW-1185">Reference proteome</keyword>
<feature type="transmembrane region" description="Helical" evidence="1">
    <location>
        <begin position="1150"/>
        <end position="1170"/>
    </location>
</feature>
<feature type="region of interest" description="Disordered" evidence="2">
    <location>
        <begin position="396"/>
        <end position="429"/>
    </location>
</feature>
<dbReference type="PANTHER" id="PTHR12372">
    <property type="entry name" value="PECANEX"/>
    <property type="match status" value="1"/>
</dbReference>
<evidence type="ECO:0000313" key="4">
    <source>
        <dbReference type="Proteomes" id="UP001458880"/>
    </source>
</evidence>
<dbReference type="PANTHER" id="PTHR12372:SF7">
    <property type="entry name" value="PROTEIN PECANEX"/>
    <property type="match status" value="1"/>
</dbReference>
<feature type="transmembrane region" description="Helical" evidence="1">
    <location>
        <begin position="40"/>
        <end position="59"/>
    </location>
</feature>
<keyword evidence="1" id="KW-1133">Transmembrane helix</keyword>
<organism evidence="3 4">
    <name type="scientific">Popillia japonica</name>
    <name type="common">Japanese beetle</name>
    <dbReference type="NCBI Taxonomy" id="7064"/>
    <lineage>
        <taxon>Eukaryota</taxon>
        <taxon>Metazoa</taxon>
        <taxon>Ecdysozoa</taxon>
        <taxon>Arthropoda</taxon>
        <taxon>Hexapoda</taxon>
        <taxon>Insecta</taxon>
        <taxon>Pterygota</taxon>
        <taxon>Neoptera</taxon>
        <taxon>Endopterygota</taxon>
        <taxon>Coleoptera</taxon>
        <taxon>Polyphaga</taxon>
        <taxon>Scarabaeiformia</taxon>
        <taxon>Scarabaeidae</taxon>
        <taxon>Rutelinae</taxon>
        <taxon>Popillia</taxon>
    </lineage>
</organism>
<feature type="compositionally biased region" description="Polar residues" evidence="2">
    <location>
        <begin position="257"/>
        <end position="272"/>
    </location>
</feature>
<sequence length="1388" mass="156586">MLEDQQMGSQALEILRQGVWASLTGGWFYDPHQDVFCNTFHLYLWLFLLCLPFSIYVYFPPTKYIWYLYCALVTIAFMVIKLVNYGLHHMYDTTECVHEEVDDEWQGPKREEEGIEMQVLSNKQQPESSKVTYTSPALSFTEFGPLVNTDLDSIESEDFQRAGVVALKQTSTIDLKAEVHRKNSSESSEEVAIPPVMEIVPYHTEVPDHRDTNAASGRLKHHRQGEQRRQKSNMRKMAKQISVDSHDTALSHRHRSGFSSVETEQNTSNSSHTPRRHSNFTNSSLCIIPINTQNDIKPTGSLELSYIDKNLNQALTSEGFYFKTNRGGVRRIRSTALETCCPPPTLTVHPNSVEIIGAFKSVPVLRIGDRVSNRRATLNPTCPYYGSEIVYPIAEQSDEHQTSHGPDTDLESLAHNSDSEYEENNQGSGSPLLLTLKHFNVKKVLALPHKEVRNPKVCCEVYYCKNDDHERTSATSKDALLDNDNSNSSATPEMQDARTDFATDNEVSDKKSSECSNLSCSNTSVECDEVPQPSRGTSMRRSLTVKLKPGIEEDDNSCIDDNKFLDFDYVDAKFADMKNECLMVEFKETDTVRKRVIGKNKKKSVSGKTVKGLGNCSSLVELDLDWLFDDENEHLRHCKESHKRENDWKQYHQRAVWARSPRKIALPVIHRKNPLASPIEQTHSEERIGTYRPQIDPPLRRGSRLQSESERTARRSIRHYDADRAYKSRGTKREFKLTQALNQNDSSVEGLECLVLPVNSQPPLRKLIVPKRNTKTVRHRSEAYQEASSSGSNNELSSLLPAPGFFSFVSDRRECFASLPVNYQTTAIRAERTSPPPRHCRLKRTNRVNRRPQNPLRGSARKSMRESAIARTLSAGHGTHCAKSFNDTSDGSVHCFLDEHGNWVTYTFDEKGLGIANTSVQGIGAPNPPQVDERTNKLEVSDSNSAESVCNSVSVILDASFRSVPPINTNTMIPTRMNSEAAERLLRLSRNGNTSHNDHSNVIMPNANHLSEVYLYSSITDNEVDVKVPLTLDRLKLLALLDRNLTLCETLLSIILGVLVSVLGASLLHLGFYEDLSSFIFCFIIASCQYSLLKSVQPDAASPTHGFNRVIAYSRPIFCFIIASCQYSLLKSVQPDAASPTHGFNRVIAYSRPVYFSIFASIVLLLNSHVTENFSAYDTTILDSDLFMFFRDFFITFILCFPFLFSLGLFPQINTFLLYFLEQIDMHIFGGNAMSSLCGSFYCVFRSILAVFVMFGFVFGALSEVKSSQHILFSVFCACLVASSYHLSRSNSDPLHIWNIIKKNMWPPDVYREHKRNLKKSESDTQHKLDLKSKESESKKDDVIENKDLSASEAADESKKDDVIENKDLSASEAADKEDTADPKEDAT</sequence>
<name>A0AAW1HUJ1_POPJA</name>
<evidence type="ECO:0000313" key="3">
    <source>
        <dbReference type="EMBL" id="KAK9680254.1"/>
    </source>
</evidence>
<feature type="region of interest" description="Disordered" evidence="2">
    <location>
        <begin position="475"/>
        <end position="496"/>
    </location>
</feature>
<evidence type="ECO:0000256" key="1">
    <source>
        <dbReference type="RuleBase" id="RU367089"/>
    </source>
</evidence>
<feature type="transmembrane region" description="Helical" evidence="1">
    <location>
        <begin position="1051"/>
        <end position="1069"/>
    </location>
</feature>
<keyword evidence="1" id="KW-0812">Transmembrane</keyword>
<dbReference type="GO" id="GO:0016020">
    <property type="term" value="C:membrane"/>
    <property type="evidence" value="ECO:0007669"/>
    <property type="project" value="UniProtKB-SubCell"/>
</dbReference>
<comment type="caution">
    <text evidence="1">Lacks conserved residue(s) required for the propagation of feature annotation.</text>
</comment>
<comment type="caution">
    <text evidence="3">The sequence shown here is derived from an EMBL/GenBank/DDBJ whole genome shotgun (WGS) entry which is preliminary data.</text>
</comment>
<feature type="transmembrane region" description="Helical" evidence="1">
    <location>
        <begin position="1268"/>
        <end position="1287"/>
    </location>
</feature>
<feature type="region of interest" description="Disordered" evidence="2">
    <location>
        <begin position="692"/>
        <end position="722"/>
    </location>
</feature>
<dbReference type="GO" id="GO:0005783">
    <property type="term" value="C:endoplasmic reticulum"/>
    <property type="evidence" value="ECO:0007669"/>
    <property type="project" value="TreeGrafter"/>
</dbReference>
<comment type="subcellular location">
    <subcellularLocation>
        <location evidence="1">Membrane</location>
        <topology evidence="1">Multi-pass membrane protein</topology>
    </subcellularLocation>
</comment>
<feature type="compositionally biased region" description="Basic and acidic residues" evidence="2">
    <location>
        <begin position="1319"/>
        <end position="1388"/>
    </location>
</feature>
<dbReference type="GO" id="GO:0007029">
    <property type="term" value="P:endoplasmic reticulum organization"/>
    <property type="evidence" value="ECO:0007669"/>
    <property type="project" value="TreeGrafter"/>
</dbReference>
<feature type="region of interest" description="Disordered" evidence="2">
    <location>
        <begin position="207"/>
        <end position="280"/>
    </location>
</feature>
<feature type="compositionally biased region" description="Polar residues" evidence="2">
    <location>
        <begin position="483"/>
        <end position="492"/>
    </location>
</feature>
<feature type="transmembrane region" description="Helical" evidence="1">
    <location>
        <begin position="1193"/>
        <end position="1221"/>
    </location>
</feature>
<feature type="transmembrane region" description="Helical" evidence="1">
    <location>
        <begin position="1241"/>
        <end position="1262"/>
    </location>
</feature>
<comment type="similarity">
    <text evidence="1">Belongs to the pecanex family.</text>
</comment>
<gene>
    <name evidence="3" type="ORF">QE152_g39246</name>
</gene>
<accession>A0AAW1HUJ1</accession>
<feature type="region of interest" description="Disordered" evidence="2">
    <location>
        <begin position="1317"/>
        <end position="1388"/>
    </location>
</feature>
<proteinExistence type="inferred from homology"/>
<dbReference type="InterPro" id="IPR039797">
    <property type="entry name" value="Pecanex"/>
</dbReference>
<keyword evidence="1" id="KW-0472">Membrane</keyword>
<reference evidence="3 4" key="1">
    <citation type="journal article" date="2024" name="BMC Genomics">
        <title>De novo assembly and annotation of Popillia japonica's genome with initial clues to its potential as an invasive pest.</title>
        <authorList>
            <person name="Cucini C."/>
            <person name="Boschi S."/>
            <person name="Funari R."/>
            <person name="Cardaioli E."/>
            <person name="Iannotti N."/>
            <person name="Marturano G."/>
            <person name="Paoli F."/>
            <person name="Bruttini M."/>
            <person name="Carapelli A."/>
            <person name="Frati F."/>
            <person name="Nardi F."/>
        </authorList>
    </citation>
    <scope>NUCLEOTIDE SEQUENCE [LARGE SCALE GENOMIC DNA]</scope>
    <source>
        <strain evidence="3">DMR45628</strain>
    </source>
</reference>
<dbReference type="Proteomes" id="UP001458880">
    <property type="component" value="Unassembled WGS sequence"/>
</dbReference>